<reference evidence="4" key="2">
    <citation type="submission" date="2016-04" db="EMBL/GenBank/DDBJ databases">
        <authorList>
            <person name="Evans L.H."/>
            <person name="Alamgir A."/>
            <person name="Owens N."/>
            <person name="Weber N.D."/>
            <person name="Virtaneva K."/>
            <person name="Barbian K."/>
            <person name="Babar A."/>
            <person name="Rosenke K."/>
        </authorList>
    </citation>
    <scope>NUCLEOTIDE SEQUENCE</scope>
    <source>
        <strain evidence="4">P1</strain>
    </source>
</reference>
<dbReference type="InterPro" id="IPR036237">
    <property type="entry name" value="Xyl_isomerase-like_sf"/>
</dbReference>
<evidence type="ECO:0000313" key="6">
    <source>
        <dbReference type="Proteomes" id="UP000269431"/>
    </source>
</evidence>
<dbReference type="Pfam" id="PF01261">
    <property type="entry name" value="AP_endonuc_2"/>
    <property type="match status" value="1"/>
</dbReference>
<dbReference type="InterPro" id="IPR050312">
    <property type="entry name" value="IolE/XylAMocC-like"/>
</dbReference>
<dbReference type="Proteomes" id="UP000594632">
    <property type="component" value="Chromosome"/>
</dbReference>
<evidence type="ECO:0000313" key="7">
    <source>
        <dbReference type="Proteomes" id="UP000594632"/>
    </source>
</evidence>
<dbReference type="EMBL" id="CP033241">
    <property type="protein sequence ID" value="AZF83363.1"/>
    <property type="molecule type" value="Genomic_DNA"/>
</dbReference>
<gene>
    <name evidence="3" type="ORF">HFC64_10420</name>
    <name evidence="4" type="ORF">SSOP1_3129</name>
    <name evidence="2" type="ORF">SULZ_04200</name>
</gene>
<reference evidence="3 7" key="4">
    <citation type="journal article" date="2020" name="Nat. Commun.">
        <title>The structures of two archaeal type IV pili illuminate evolutionary relationships.</title>
        <authorList>
            <person name="Wang F."/>
            <person name="Baquero D.P."/>
            <person name="Su Z."/>
            <person name="Beltran L.C."/>
            <person name="Prangishvili D."/>
            <person name="Krupovic M."/>
            <person name="Egelman E.H."/>
        </authorList>
    </citation>
    <scope>NUCLEOTIDE SEQUENCE [LARGE SCALE GENOMIC DNA]</scope>
    <source>
        <strain evidence="3 7">POZ149</strain>
    </source>
</reference>
<dbReference type="EMBL" id="LT549890">
    <property type="protein sequence ID" value="SAI86683.1"/>
    <property type="molecule type" value="Genomic_DNA"/>
</dbReference>
<name>A0A157T5G5_SACSO</name>
<proteinExistence type="predicted"/>
<evidence type="ECO:0000313" key="3">
    <source>
        <dbReference type="EMBL" id="QPG50163.1"/>
    </source>
</evidence>
<dbReference type="Gene3D" id="3.20.20.150">
    <property type="entry name" value="Divalent-metal-dependent TIM barrel enzymes"/>
    <property type="match status" value="1"/>
</dbReference>
<dbReference type="PANTHER" id="PTHR12110">
    <property type="entry name" value="HYDROXYPYRUVATE ISOMERASE"/>
    <property type="match status" value="1"/>
</dbReference>
<protein>
    <submittedName>
        <fullName evidence="2">Sugar phosphate isomerase/epimerase</fullName>
    </submittedName>
</protein>
<feature type="domain" description="Xylose isomerase-like TIM barrel" evidence="1">
    <location>
        <begin position="20"/>
        <end position="236"/>
    </location>
</feature>
<evidence type="ECO:0000313" key="4">
    <source>
        <dbReference type="EMBL" id="SAI86683.1"/>
    </source>
</evidence>
<dbReference type="GO" id="GO:0016853">
    <property type="term" value="F:isomerase activity"/>
    <property type="evidence" value="ECO:0007669"/>
    <property type="project" value="UniProtKB-KW"/>
</dbReference>
<evidence type="ECO:0000259" key="1">
    <source>
        <dbReference type="Pfam" id="PF01261"/>
    </source>
</evidence>
<reference evidence="2 6" key="3">
    <citation type="journal article" date="2018" name="Proc. Natl. Acad. Sci. U.S.A.">
        <title>Nonmutational mechanism of inheritance in the Archaeon Sulfolobus solfataricus.</title>
        <authorList>
            <person name="Payne S."/>
            <person name="McCarthy S."/>
            <person name="Johnson T."/>
            <person name="North E."/>
            <person name="Blum P."/>
        </authorList>
    </citation>
    <scope>NUCLEOTIDE SEQUENCE [LARGE SCALE GENOMIC DNA]</scope>
    <source>
        <strain evidence="2 6">SUL120</strain>
    </source>
</reference>
<evidence type="ECO:0000313" key="2">
    <source>
        <dbReference type="EMBL" id="AZF83363.1"/>
    </source>
</evidence>
<dbReference type="SUPFAM" id="SSF51658">
    <property type="entry name" value="Xylose isomerase-like"/>
    <property type="match status" value="1"/>
</dbReference>
<dbReference type="PANTHER" id="PTHR12110:SF21">
    <property type="entry name" value="XYLOSE ISOMERASE-LIKE TIM BARREL DOMAIN-CONTAINING PROTEIN"/>
    <property type="match status" value="1"/>
</dbReference>
<organism evidence="4 5">
    <name type="scientific">Saccharolobus solfataricus</name>
    <name type="common">Sulfolobus solfataricus</name>
    <dbReference type="NCBI Taxonomy" id="2287"/>
    <lineage>
        <taxon>Archaea</taxon>
        <taxon>Thermoproteota</taxon>
        <taxon>Thermoprotei</taxon>
        <taxon>Sulfolobales</taxon>
        <taxon>Sulfolobaceae</taxon>
        <taxon>Saccharolobus</taxon>
    </lineage>
</organism>
<dbReference type="OrthoDB" id="42268at2157"/>
<dbReference type="EMBL" id="CP050869">
    <property type="protein sequence ID" value="QPG50163.1"/>
    <property type="molecule type" value="Genomic_DNA"/>
</dbReference>
<dbReference type="InterPro" id="IPR013022">
    <property type="entry name" value="Xyl_isomerase-like_TIM-brl"/>
</dbReference>
<dbReference type="Proteomes" id="UP000076770">
    <property type="component" value="Chromosome i"/>
</dbReference>
<keyword evidence="2" id="KW-0413">Isomerase</keyword>
<sequence length="260" mass="30126">MEIVFTSLAYPELSLEDVVERVSRFGFDGLELRVADDGKHLKPEFPINRKALEILSSIKISDLAGYTRFHFSDESERKRNEKALETLIKMANSLNALGVRVYGGEFSEKSAIHRIAESLNRMNRIAEDYSVKILIETHDSLAKKDNIVKLLQELEEDIGFVYDPANVIYANNSHEEVFPLISERIFQVHVKDFVIKNNKRVFVEPGKGIIPLKKIVMDLKGFGYKYYISVEWEKMWYPELENGDFMLPKYLSYLRELLGH</sequence>
<evidence type="ECO:0000313" key="5">
    <source>
        <dbReference type="Proteomes" id="UP000076770"/>
    </source>
</evidence>
<dbReference type="AlphaFoldDB" id="A0A157T5G5"/>
<dbReference type="GeneID" id="44128755"/>
<reference evidence="5" key="1">
    <citation type="submission" date="2016-04" db="EMBL/GenBank/DDBJ databases">
        <authorList>
            <person name="Shah S.A."/>
            <person name="Garrett R.A."/>
        </authorList>
    </citation>
    <scope>NUCLEOTIDE SEQUENCE [LARGE SCALE GENOMIC DNA]</scope>
    <source>
        <strain evidence="5">ATCC 35091 / DSM 1616 / JCM 8930 / NBRC 15331 / P1</strain>
    </source>
</reference>
<accession>A0A157T5G5</accession>
<dbReference type="Proteomes" id="UP000269431">
    <property type="component" value="Chromosome"/>
</dbReference>
<dbReference type="PATRIC" id="fig|2287.9.peg.3289"/>
<dbReference type="RefSeq" id="WP_049770880.1">
    <property type="nucleotide sequence ID" value="NZ_CP033241.1"/>
</dbReference>